<evidence type="ECO:0008006" key="3">
    <source>
        <dbReference type="Google" id="ProtNLM"/>
    </source>
</evidence>
<evidence type="ECO:0000313" key="1">
    <source>
        <dbReference type="EMBL" id="OGX89511.1"/>
    </source>
</evidence>
<evidence type="ECO:0000313" key="2">
    <source>
        <dbReference type="Proteomes" id="UP000177506"/>
    </source>
</evidence>
<organism evidence="1 2">
    <name type="scientific">Hymenobacter coccineus</name>
    <dbReference type="NCBI Taxonomy" id="1908235"/>
    <lineage>
        <taxon>Bacteria</taxon>
        <taxon>Pseudomonadati</taxon>
        <taxon>Bacteroidota</taxon>
        <taxon>Cytophagia</taxon>
        <taxon>Cytophagales</taxon>
        <taxon>Hymenobacteraceae</taxon>
        <taxon>Hymenobacter</taxon>
    </lineage>
</organism>
<accession>A0A1G1TF62</accession>
<protein>
    <recommendedName>
        <fullName evidence="3">HTH luxR-type domain-containing protein</fullName>
    </recommendedName>
</protein>
<keyword evidence="2" id="KW-1185">Reference proteome</keyword>
<comment type="caution">
    <text evidence="1">The sequence shown here is derived from an EMBL/GenBank/DDBJ whole genome shotgun (WGS) entry which is preliminary data.</text>
</comment>
<dbReference type="EMBL" id="MDZA01000277">
    <property type="protein sequence ID" value="OGX89511.1"/>
    <property type="molecule type" value="Genomic_DNA"/>
</dbReference>
<gene>
    <name evidence="1" type="ORF">BEN49_08925</name>
</gene>
<proteinExistence type="predicted"/>
<dbReference type="AlphaFoldDB" id="A0A1G1TF62"/>
<reference evidence="1 2" key="1">
    <citation type="submission" date="2016-08" db="EMBL/GenBank/DDBJ databases">
        <title>Hymenobacter coccineus sp. nov., Hymenobacter lapidarius sp. nov. and Hymenobacter glacialis sp. nov., isolated from Antarctic soil.</title>
        <authorList>
            <person name="Sedlacek I."/>
            <person name="Kralova S."/>
            <person name="Kyrova K."/>
            <person name="Maslanova I."/>
            <person name="Stankova E."/>
            <person name="Vrbovska V."/>
            <person name="Nemec M."/>
            <person name="Bartak M."/>
            <person name="Svec P."/>
            <person name="Busse H.-J."/>
            <person name="Pantucek R."/>
        </authorList>
    </citation>
    <scope>NUCLEOTIDE SEQUENCE [LARGE SCALE GENOMIC DNA]</scope>
    <source>
        <strain evidence="1 2">CCM 8649</strain>
    </source>
</reference>
<name>A0A1G1TF62_9BACT</name>
<sequence length="63" mass="6951">MLERECSAFAIVATLTFTEREVMARCLYTGDAVSSKRMSEVLSITQKIMAATIESLGTVGERF</sequence>
<dbReference type="Proteomes" id="UP000177506">
    <property type="component" value="Unassembled WGS sequence"/>
</dbReference>